<dbReference type="VEuPathDB" id="TrichDB:TRFO_36300"/>
<proteinExistence type="predicted"/>
<dbReference type="InterPro" id="IPR036457">
    <property type="entry name" value="PPM-type-like_dom_sf"/>
</dbReference>
<evidence type="ECO:0000259" key="1">
    <source>
        <dbReference type="PROSITE" id="PS51746"/>
    </source>
</evidence>
<dbReference type="SUPFAM" id="SSF81606">
    <property type="entry name" value="PP2C-like"/>
    <property type="match status" value="1"/>
</dbReference>
<comment type="caution">
    <text evidence="2">The sequence shown here is derived from an EMBL/GenBank/DDBJ whole genome shotgun (WGS) entry which is preliminary data.</text>
</comment>
<dbReference type="InterPro" id="IPR001932">
    <property type="entry name" value="PPM-type_phosphatase-like_dom"/>
</dbReference>
<dbReference type="EMBL" id="MLAK01001112">
    <property type="protein sequence ID" value="OHS97508.1"/>
    <property type="molecule type" value="Genomic_DNA"/>
</dbReference>
<sequence>MTLDYSTGLITIPEFQHTVLCFGRHLFHYSHSEINSDDFQISDSIVGIGDFAGSGSAYYAIFEGHNGPHACEYAGQNVHRIFARDFTNDVTPQSLLPSVLNEVHKHISKDWPNEGCSCAILISMKNGLYTANLGDTKIMLISEEGEISYLTENHITSNPDEAQSIQKNGGYTQSEKVCGVSHLTRALGDGKIEKVVSHVPYMRQIKRHDGMVVVIGTAALFESVNEQRIARLAVSHTTVNAAAQSLTKEAAKNGAKGNVSCIVIWLTPK</sequence>
<evidence type="ECO:0000313" key="3">
    <source>
        <dbReference type="Proteomes" id="UP000179807"/>
    </source>
</evidence>
<dbReference type="Proteomes" id="UP000179807">
    <property type="component" value="Unassembled WGS sequence"/>
</dbReference>
<dbReference type="PANTHER" id="PTHR47992">
    <property type="entry name" value="PROTEIN PHOSPHATASE"/>
    <property type="match status" value="1"/>
</dbReference>
<protein>
    <submittedName>
        <fullName evidence="2">Protein phosphatase 2C</fullName>
    </submittedName>
</protein>
<accession>A0A1J4JJU5</accession>
<dbReference type="GeneID" id="94845451"/>
<keyword evidence="3" id="KW-1185">Reference proteome</keyword>
<evidence type="ECO:0000313" key="2">
    <source>
        <dbReference type="EMBL" id="OHS97508.1"/>
    </source>
</evidence>
<dbReference type="AlphaFoldDB" id="A0A1J4JJU5"/>
<dbReference type="SMART" id="SM00332">
    <property type="entry name" value="PP2Cc"/>
    <property type="match status" value="1"/>
</dbReference>
<reference evidence="2" key="1">
    <citation type="submission" date="2016-10" db="EMBL/GenBank/DDBJ databases">
        <authorList>
            <person name="Benchimol M."/>
            <person name="Almeida L.G."/>
            <person name="Vasconcelos A.T."/>
            <person name="Perreira-Neves A."/>
            <person name="Rosa I.A."/>
            <person name="Tasca T."/>
            <person name="Bogo M.R."/>
            <person name="de Souza W."/>
        </authorList>
    </citation>
    <scope>NUCLEOTIDE SEQUENCE [LARGE SCALE GENOMIC DNA]</scope>
    <source>
        <strain evidence="2">K</strain>
    </source>
</reference>
<feature type="domain" description="PPM-type phosphatase" evidence="1">
    <location>
        <begin position="38"/>
        <end position="266"/>
    </location>
</feature>
<dbReference type="OrthoDB" id="10264738at2759"/>
<dbReference type="Gene3D" id="3.60.40.10">
    <property type="entry name" value="PPM-type phosphatase domain"/>
    <property type="match status" value="1"/>
</dbReference>
<organism evidence="2 3">
    <name type="scientific">Tritrichomonas foetus</name>
    <dbReference type="NCBI Taxonomy" id="1144522"/>
    <lineage>
        <taxon>Eukaryota</taxon>
        <taxon>Metamonada</taxon>
        <taxon>Parabasalia</taxon>
        <taxon>Tritrichomonadida</taxon>
        <taxon>Tritrichomonadidae</taxon>
        <taxon>Tritrichomonas</taxon>
    </lineage>
</organism>
<dbReference type="RefSeq" id="XP_068350645.1">
    <property type="nucleotide sequence ID" value="XM_068510747.1"/>
</dbReference>
<gene>
    <name evidence="2" type="ORF">TRFO_36300</name>
</gene>
<dbReference type="Pfam" id="PF00481">
    <property type="entry name" value="PP2C"/>
    <property type="match status" value="1"/>
</dbReference>
<dbReference type="PROSITE" id="PS51746">
    <property type="entry name" value="PPM_2"/>
    <property type="match status" value="1"/>
</dbReference>
<name>A0A1J4JJU5_9EUKA</name>
<dbReference type="GO" id="GO:0004722">
    <property type="term" value="F:protein serine/threonine phosphatase activity"/>
    <property type="evidence" value="ECO:0007669"/>
    <property type="project" value="InterPro"/>
</dbReference>
<dbReference type="InterPro" id="IPR015655">
    <property type="entry name" value="PP2C"/>
</dbReference>
<dbReference type="CDD" id="cd00143">
    <property type="entry name" value="PP2Cc"/>
    <property type="match status" value="1"/>
</dbReference>